<dbReference type="STRING" id="595528.A0A0D2VTZ9"/>
<dbReference type="OrthoDB" id="441812at2759"/>
<dbReference type="InterPro" id="IPR036464">
    <property type="entry name" value="Rubisco_LSMT_subst-bd_sf"/>
</dbReference>
<dbReference type="PANTHER" id="PTHR13271">
    <property type="entry name" value="UNCHARACTERIZED PUTATIVE METHYLTRANSFERASE"/>
    <property type="match status" value="1"/>
</dbReference>
<dbReference type="RefSeq" id="XP_004346073.1">
    <property type="nucleotide sequence ID" value="XM_004346023.2"/>
</dbReference>
<keyword evidence="6" id="KW-1185">Reference proteome</keyword>
<dbReference type="GO" id="GO:0016279">
    <property type="term" value="F:protein-lysine N-methyltransferase activity"/>
    <property type="evidence" value="ECO:0007669"/>
    <property type="project" value="TreeGrafter"/>
</dbReference>
<dbReference type="GO" id="GO:0032259">
    <property type="term" value="P:methylation"/>
    <property type="evidence" value="ECO:0007669"/>
    <property type="project" value="UniProtKB-KW"/>
</dbReference>
<evidence type="ECO:0000313" key="5">
    <source>
        <dbReference type="EMBL" id="KJE94827.1"/>
    </source>
</evidence>
<dbReference type="Proteomes" id="UP000008743">
    <property type="component" value="Unassembled WGS sequence"/>
</dbReference>
<feature type="signal peptide" evidence="4">
    <location>
        <begin position="1"/>
        <end position="31"/>
    </location>
</feature>
<organism evidence="5 6">
    <name type="scientific">Capsaspora owczarzaki (strain ATCC 30864)</name>
    <dbReference type="NCBI Taxonomy" id="595528"/>
    <lineage>
        <taxon>Eukaryota</taxon>
        <taxon>Filasterea</taxon>
        <taxon>Capsaspora</taxon>
    </lineage>
</organism>
<dbReference type="InParanoid" id="A0A0D2VTZ9"/>
<keyword evidence="1" id="KW-0489">Methyltransferase</keyword>
<dbReference type="SUPFAM" id="SSF82199">
    <property type="entry name" value="SET domain"/>
    <property type="match status" value="1"/>
</dbReference>
<dbReference type="SUPFAM" id="SSF81822">
    <property type="entry name" value="RuBisCo LSMT C-terminal, substrate-binding domain"/>
    <property type="match status" value="1"/>
</dbReference>
<dbReference type="InterPro" id="IPR050600">
    <property type="entry name" value="SETD3_SETD6_MTase"/>
</dbReference>
<reference evidence="6" key="1">
    <citation type="submission" date="2011-02" db="EMBL/GenBank/DDBJ databases">
        <title>The Genome Sequence of Capsaspora owczarzaki ATCC 30864.</title>
        <authorList>
            <person name="Russ C."/>
            <person name="Cuomo C."/>
            <person name="Burger G."/>
            <person name="Gray M.W."/>
            <person name="Holland P.W.H."/>
            <person name="King N."/>
            <person name="Lang F.B.F."/>
            <person name="Roger A.J."/>
            <person name="Ruiz-Trillo I."/>
            <person name="Young S.K."/>
            <person name="Zeng Q."/>
            <person name="Gargeya S."/>
            <person name="Alvarado L."/>
            <person name="Berlin A."/>
            <person name="Chapman S.B."/>
            <person name="Chen Z."/>
            <person name="Freedman E."/>
            <person name="Gellesch M."/>
            <person name="Goldberg J."/>
            <person name="Griggs A."/>
            <person name="Gujja S."/>
            <person name="Heilman E."/>
            <person name="Heiman D."/>
            <person name="Howarth C."/>
            <person name="Mehta T."/>
            <person name="Neiman D."/>
            <person name="Pearson M."/>
            <person name="Roberts A."/>
            <person name="Saif S."/>
            <person name="Shea T."/>
            <person name="Shenoy N."/>
            <person name="Sisk P."/>
            <person name="Stolte C."/>
            <person name="Sykes S."/>
            <person name="White J."/>
            <person name="Yandava C."/>
            <person name="Haas B."/>
            <person name="Nusbaum C."/>
            <person name="Birren B."/>
        </authorList>
    </citation>
    <scope>NUCLEOTIDE SEQUENCE</scope>
    <source>
        <strain evidence="6">ATCC 30864</strain>
    </source>
</reference>
<keyword evidence="2" id="KW-0808">Transferase</keyword>
<dbReference type="PhylomeDB" id="A0A0D2VTZ9"/>
<dbReference type="AlphaFoldDB" id="A0A0D2VTZ9"/>
<evidence type="ECO:0000256" key="2">
    <source>
        <dbReference type="ARBA" id="ARBA00022679"/>
    </source>
</evidence>
<dbReference type="eggNOG" id="KOG1337">
    <property type="taxonomic scope" value="Eukaryota"/>
</dbReference>
<name>A0A0D2VTZ9_CAPO3</name>
<feature type="chain" id="PRO_5002269539" evidence="4">
    <location>
        <begin position="32"/>
        <end position="479"/>
    </location>
</feature>
<gene>
    <name evidence="5" type="ORF">CAOG_005400</name>
</gene>
<keyword evidence="3" id="KW-0949">S-adenosyl-L-methionine</keyword>
<dbReference type="EMBL" id="KE346368">
    <property type="protein sequence ID" value="KJE94827.1"/>
    <property type="molecule type" value="Genomic_DNA"/>
</dbReference>
<protein>
    <submittedName>
        <fullName evidence="5">Uncharacterized protein</fullName>
    </submittedName>
</protein>
<dbReference type="Gene3D" id="3.90.1410.10">
    <property type="entry name" value="set domain protein methyltransferase, domain 1"/>
    <property type="match status" value="1"/>
</dbReference>
<keyword evidence="4" id="KW-0732">Signal</keyword>
<evidence type="ECO:0000313" key="6">
    <source>
        <dbReference type="Proteomes" id="UP000008743"/>
    </source>
</evidence>
<dbReference type="InterPro" id="IPR046341">
    <property type="entry name" value="SET_dom_sf"/>
</dbReference>
<proteinExistence type="predicted"/>
<evidence type="ECO:0000256" key="1">
    <source>
        <dbReference type="ARBA" id="ARBA00022603"/>
    </source>
</evidence>
<dbReference type="CDD" id="cd10527">
    <property type="entry name" value="SET_LSMT"/>
    <property type="match status" value="1"/>
</dbReference>
<dbReference type="Gene3D" id="3.90.1420.10">
    <property type="entry name" value="Rubisco LSMT, substrate-binding domain"/>
    <property type="match status" value="1"/>
</dbReference>
<evidence type="ECO:0000256" key="4">
    <source>
        <dbReference type="SAM" id="SignalP"/>
    </source>
</evidence>
<sequence length="479" mass="53577">MAIQQGRLRLRLGLLPVLALVLLLATTAATADDSDNQVNPLAAIDVWLGRLGGRLDTSLVELRSDGDRGRGLVAKQAIPPKTVFARIPLTALINIEHAMVSDLGPVIDASDLSDQEIMSVFLWHQLHGCGQVEDGGVAESNWQPFLDTLPDRQEMHLTMLWTPEQLAHLDGSLLRDFSERRIQVLEASFKRHQQSTFGKFPSAESCDWTKFTLEDFLWGMAIGWSRTHAVRVRDGEGAWQTANCLVPVADLLNTDIASKVNAECYTNDESTHFECRTRHQLAQSEELLAQYNADSASIDNHHLLMDYGFVLNDDSARRAATIGRPIPLDDPDRAKRLSVLKQHKMQMGMSLPLSFTDFELPLTYYRILCARSQVLNSKWTPSFKPTILPEEETCARDHLRVAMLEQLGRFPTKQASEPIALAQIQAAFAENCKTNPTNAKCISLHRQALAIQLRISERGLLSDLVQRLTQKETPSKTEL</sequence>
<evidence type="ECO:0000256" key="3">
    <source>
        <dbReference type="ARBA" id="ARBA00022691"/>
    </source>
</evidence>
<accession>A0A0D2VTZ9</accession>